<proteinExistence type="predicted"/>
<keyword evidence="1" id="KW-0378">Hydrolase</keyword>
<evidence type="ECO:0008006" key="6">
    <source>
        <dbReference type="Google" id="ProtNLM"/>
    </source>
</evidence>
<organism evidence="4 5">
    <name type="scientific">Dyadobacter helix</name>
    <dbReference type="NCBI Taxonomy" id="2822344"/>
    <lineage>
        <taxon>Bacteria</taxon>
        <taxon>Pseudomonadati</taxon>
        <taxon>Bacteroidota</taxon>
        <taxon>Cytophagia</taxon>
        <taxon>Cytophagales</taxon>
        <taxon>Spirosomataceae</taxon>
        <taxon>Dyadobacter</taxon>
    </lineage>
</organism>
<dbReference type="Pfam" id="PF18962">
    <property type="entry name" value="Por_Secre_tail"/>
    <property type="match status" value="1"/>
</dbReference>
<dbReference type="EMBL" id="CAJRAF010000002">
    <property type="protein sequence ID" value="CAG4998896.1"/>
    <property type="molecule type" value="Genomic_DNA"/>
</dbReference>
<dbReference type="SUPFAM" id="SSF52266">
    <property type="entry name" value="SGNH hydrolase"/>
    <property type="match status" value="1"/>
</dbReference>
<dbReference type="Pfam" id="PF03629">
    <property type="entry name" value="SASA"/>
    <property type="match status" value="1"/>
</dbReference>
<keyword evidence="5" id="KW-1185">Reference proteome</keyword>
<dbReference type="InterPro" id="IPR036514">
    <property type="entry name" value="SGNH_hydro_sf"/>
</dbReference>
<evidence type="ECO:0000259" key="2">
    <source>
        <dbReference type="Pfam" id="PF03629"/>
    </source>
</evidence>
<comment type="caution">
    <text evidence="4">The sequence shown here is derived from an EMBL/GenBank/DDBJ whole genome shotgun (WGS) entry which is preliminary data.</text>
</comment>
<dbReference type="Gene3D" id="2.60.40.10">
    <property type="entry name" value="Immunoglobulins"/>
    <property type="match status" value="1"/>
</dbReference>
<protein>
    <recommendedName>
        <fullName evidence="6">Por secretion system C-terminal sorting domain-containing protein</fullName>
    </recommendedName>
</protein>
<accession>A0A916NC06</accession>
<dbReference type="RefSeq" id="WP_215238775.1">
    <property type="nucleotide sequence ID" value="NZ_CAJRAF010000002.1"/>
</dbReference>
<dbReference type="InterPro" id="IPR026444">
    <property type="entry name" value="Secre_tail"/>
</dbReference>
<reference evidence="4" key="1">
    <citation type="submission" date="2021-04" db="EMBL/GenBank/DDBJ databases">
        <authorList>
            <person name="Rodrigo-Torres L."/>
            <person name="Arahal R. D."/>
            <person name="Lucena T."/>
        </authorList>
    </citation>
    <scope>NUCLEOTIDE SEQUENCE</scope>
    <source>
        <strain evidence="4">CECT 9275</strain>
    </source>
</reference>
<feature type="domain" description="Sialate O-acetylesterase" evidence="2">
    <location>
        <begin position="186"/>
        <end position="409"/>
    </location>
</feature>
<evidence type="ECO:0000256" key="1">
    <source>
        <dbReference type="ARBA" id="ARBA00022801"/>
    </source>
</evidence>
<dbReference type="Gene3D" id="3.40.50.1110">
    <property type="entry name" value="SGNH hydrolase"/>
    <property type="match status" value="1"/>
</dbReference>
<dbReference type="AlphaFoldDB" id="A0A916NC06"/>
<evidence type="ECO:0000313" key="5">
    <source>
        <dbReference type="Proteomes" id="UP000680038"/>
    </source>
</evidence>
<dbReference type="GO" id="GO:0016788">
    <property type="term" value="F:hydrolase activity, acting on ester bonds"/>
    <property type="evidence" value="ECO:0007669"/>
    <property type="project" value="UniProtKB-ARBA"/>
</dbReference>
<dbReference type="Proteomes" id="UP000680038">
    <property type="component" value="Unassembled WGS sequence"/>
</dbReference>
<gene>
    <name evidence="4" type="ORF">DYBT9275_02103</name>
</gene>
<dbReference type="NCBIfam" id="TIGR04183">
    <property type="entry name" value="Por_Secre_tail"/>
    <property type="match status" value="1"/>
</dbReference>
<evidence type="ECO:0000313" key="4">
    <source>
        <dbReference type="EMBL" id="CAG4998896.1"/>
    </source>
</evidence>
<name>A0A916NC06_9BACT</name>
<dbReference type="InterPro" id="IPR005181">
    <property type="entry name" value="SASA"/>
</dbReference>
<dbReference type="InterPro" id="IPR013783">
    <property type="entry name" value="Ig-like_fold"/>
</dbReference>
<feature type="domain" description="Secretion system C-terminal sorting" evidence="3">
    <location>
        <begin position="648"/>
        <end position="721"/>
    </location>
</feature>
<sequence length="723" mass="80704">MVFTDRPAWSVDKNGVINPLKPSMKAQTPQINFRTCYHQLRMNLSLNRSATVHQVKTGYIRSLLIILLSTSLCTSGFSQRFFSVVFNKLPQDYQLYPRDEKNEAKVPISGIVETLGYNYVSVQVLRNNTLLKYVKSELKYDGKGIGSFALETTIKAELAEYTFKVYACKTGDSTLVVTRNNVVSGDTYIIMGQSNSTGFFGESETDEYCRTFGRITDNLNTDPYKAADTLWSISNKEGYYNNVGTMGFEIQKQLSQKYGIPNCLISAGFHWSSAYSHAIRNEQNPTDFSTGYGRMLYRVQKAGLASSAKTFIYRQGETETYHEGSGWEENFGKLREHLKMDLPSLTKLYVFQIDIIYYPSPVGALIRDYQRRLPEIYSDVQSLATVGTQDFDGLHYGKGGNKQSGVELSRIIGKDFYGSQDTANIYSPAVKKIFYKTAEKKEIVLVFDEGQELVYPDAYKPNGNTTLDMKDFFYLDGSAGAVASGTVDQNRIILSLKSSQNASRLNYLPSYVTEGGAFYPYTGPYIKNKLGMRAFSFFEVSIGKALEVPVLRAEIQTPLAVALSWNSVADAGSYLLERKSEGESTYHTIARMGATVTTYTDAQAPLSGKITYRIKAINTISESGDYGIANVEVPVVTGIQEPGLNFLVFPNPVIKSENLTIQFSEPVTGTISLLDQTGQQLEGIQIRRSSEGNIHLKNLMPGFYIVSFVSEKKQLYKKIVVTP</sequence>
<evidence type="ECO:0000259" key="3">
    <source>
        <dbReference type="Pfam" id="PF18962"/>
    </source>
</evidence>